<feature type="transmembrane region" description="Helical" evidence="5">
    <location>
        <begin position="391"/>
        <end position="407"/>
    </location>
</feature>
<evidence type="ECO:0000256" key="1">
    <source>
        <dbReference type="ARBA" id="ARBA00004141"/>
    </source>
</evidence>
<feature type="transmembrane region" description="Helical" evidence="5">
    <location>
        <begin position="64"/>
        <end position="85"/>
    </location>
</feature>
<feature type="transmembrane region" description="Helical" evidence="5">
    <location>
        <begin position="186"/>
        <end position="204"/>
    </location>
</feature>
<keyword evidence="8" id="KW-1185">Reference proteome</keyword>
<organism evidence="7 8">
    <name type="scientific">Mangrovibacter plantisponsor</name>
    <dbReference type="NCBI Taxonomy" id="451513"/>
    <lineage>
        <taxon>Bacteria</taxon>
        <taxon>Pseudomonadati</taxon>
        <taxon>Pseudomonadota</taxon>
        <taxon>Gammaproteobacteria</taxon>
        <taxon>Enterobacterales</taxon>
        <taxon>Enterobacteriaceae</taxon>
        <taxon>Mangrovibacter</taxon>
    </lineage>
</organism>
<proteinExistence type="predicted"/>
<dbReference type="InterPro" id="IPR051533">
    <property type="entry name" value="WaaL-like"/>
</dbReference>
<dbReference type="Proteomes" id="UP000246744">
    <property type="component" value="Unassembled WGS sequence"/>
</dbReference>
<feature type="domain" description="O-antigen ligase-related" evidence="6">
    <location>
        <begin position="195"/>
        <end position="339"/>
    </location>
</feature>
<evidence type="ECO:0000259" key="6">
    <source>
        <dbReference type="Pfam" id="PF04932"/>
    </source>
</evidence>
<evidence type="ECO:0000256" key="5">
    <source>
        <dbReference type="SAM" id="Phobius"/>
    </source>
</evidence>
<name>A0A317PZF0_9ENTR</name>
<dbReference type="InterPro" id="IPR007016">
    <property type="entry name" value="O-antigen_ligase-rel_domated"/>
</dbReference>
<dbReference type="GO" id="GO:0016874">
    <property type="term" value="F:ligase activity"/>
    <property type="evidence" value="ECO:0007669"/>
    <property type="project" value="UniProtKB-KW"/>
</dbReference>
<feature type="transmembrane region" description="Helical" evidence="5">
    <location>
        <begin position="121"/>
        <end position="145"/>
    </location>
</feature>
<keyword evidence="2 5" id="KW-0812">Transmembrane</keyword>
<dbReference type="NCBIfam" id="NF012031">
    <property type="entry name" value="PRK15487.1"/>
    <property type="match status" value="1"/>
</dbReference>
<dbReference type="Pfam" id="PF04932">
    <property type="entry name" value="Wzy_C"/>
    <property type="match status" value="1"/>
</dbReference>
<keyword evidence="7" id="KW-0436">Ligase</keyword>
<feature type="transmembrane region" description="Helical" evidence="5">
    <location>
        <begin position="165"/>
        <end position="181"/>
    </location>
</feature>
<feature type="transmembrane region" description="Helical" evidence="5">
    <location>
        <begin position="322"/>
        <end position="348"/>
    </location>
</feature>
<keyword evidence="3 5" id="KW-1133">Transmembrane helix</keyword>
<reference evidence="7 8" key="1">
    <citation type="submission" date="2018-05" db="EMBL/GenBank/DDBJ databases">
        <title>Genomic Encyclopedia of Type Strains, Phase IV (KMG-IV): sequencing the most valuable type-strain genomes for metagenomic binning, comparative biology and taxonomic classification.</title>
        <authorList>
            <person name="Goeker M."/>
        </authorList>
    </citation>
    <scope>NUCLEOTIDE SEQUENCE [LARGE SCALE GENOMIC DNA]</scope>
    <source>
        <strain evidence="7 8">DSM 19579</strain>
    </source>
</reference>
<evidence type="ECO:0000313" key="7">
    <source>
        <dbReference type="EMBL" id="PWW05357.1"/>
    </source>
</evidence>
<comment type="subcellular location">
    <subcellularLocation>
        <location evidence="1">Membrane</location>
        <topology evidence="1">Multi-pass membrane protein</topology>
    </subcellularLocation>
</comment>
<protein>
    <submittedName>
        <fullName evidence="7">O-antigen ligase</fullName>
    </submittedName>
</protein>
<dbReference type="RefSeq" id="WP_110027381.1">
    <property type="nucleotide sequence ID" value="NZ_QGTS01000013.1"/>
</dbReference>
<feature type="transmembrane region" description="Helical" evidence="5">
    <location>
        <begin position="360"/>
        <end position="379"/>
    </location>
</feature>
<evidence type="ECO:0000256" key="4">
    <source>
        <dbReference type="ARBA" id="ARBA00023136"/>
    </source>
</evidence>
<evidence type="ECO:0000256" key="3">
    <source>
        <dbReference type="ARBA" id="ARBA00022989"/>
    </source>
</evidence>
<feature type="transmembrane region" description="Helical" evidence="5">
    <location>
        <begin position="35"/>
        <end position="52"/>
    </location>
</feature>
<dbReference type="EMBL" id="QGTS01000013">
    <property type="protein sequence ID" value="PWW05357.1"/>
    <property type="molecule type" value="Genomic_DNA"/>
</dbReference>
<feature type="transmembrane region" description="Helical" evidence="5">
    <location>
        <begin position="12"/>
        <end position="29"/>
    </location>
</feature>
<gene>
    <name evidence="7" type="ORF">DES37_11360</name>
</gene>
<dbReference type="OrthoDB" id="6561746at2"/>
<evidence type="ECO:0000256" key="2">
    <source>
        <dbReference type="ARBA" id="ARBA00022692"/>
    </source>
</evidence>
<comment type="caution">
    <text evidence="7">The sequence shown here is derived from an EMBL/GenBank/DDBJ whole genome shotgun (WGS) entry which is preliminary data.</text>
</comment>
<sequence>MIFDAFYNKKVTKNLPLYLVGAFIMLSFAGDLTRFKNLSVILMAATTIYFLFHNYRTALAPFKSTLSLCLLIFILTLFYSLLISTDPQLSIENFNKPILNGLLLFSFLIPVVLHKNTAVQIAIMILLSVAMGLLITYTRDLLIYIDDYQNGIIPFTARTHRNLSDSYVFCFPVILCLWKIYKKNSLIHWGVLLFTSIITIVFMLGTFARGAWLAALVMSAIIFIINKEKALALLGISTLICGAAILLSYKNAHEYPLTRKMEQTSSSNRYSGGTQGSALELILQNPIKGYGFGNDLFNQIYNSQVKNRPDWIYKKSLGPHNIFLSIWFAAGIAGLVALILLTIITINYAFKAFIASKDNVITAQAILFLMVSFIGWVIVRGSFENVYLNEIGIYFGLLIALTFRVSLEKTRKTI</sequence>
<dbReference type="AlphaFoldDB" id="A0A317PZF0"/>
<dbReference type="GO" id="GO:0016020">
    <property type="term" value="C:membrane"/>
    <property type="evidence" value="ECO:0007669"/>
    <property type="project" value="UniProtKB-SubCell"/>
</dbReference>
<feature type="transmembrane region" description="Helical" evidence="5">
    <location>
        <begin position="231"/>
        <end position="249"/>
    </location>
</feature>
<accession>A0A317PZF0</accession>
<dbReference type="PANTHER" id="PTHR37422:SF17">
    <property type="entry name" value="O-ANTIGEN LIGASE"/>
    <property type="match status" value="1"/>
</dbReference>
<feature type="transmembrane region" description="Helical" evidence="5">
    <location>
        <begin position="97"/>
        <end position="114"/>
    </location>
</feature>
<evidence type="ECO:0000313" key="8">
    <source>
        <dbReference type="Proteomes" id="UP000246744"/>
    </source>
</evidence>
<dbReference type="PANTHER" id="PTHR37422">
    <property type="entry name" value="TEICHURONIC ACID BIOSYNTHESIS PROTEIN TUAE"/>
    <property type="match status" value="1"/>
</dbReference>
<keyword evidence="4 5" id="KW-0472">Membrane</keyword>